<sequence>MNSKEFARNLIGFIEKSPTAFHSVETSEELLKLNGFKKLEAREKWKLEVGGKYYTTKNESAIIAFTVNTSNLKEDGFRIIGSHSDSPSFRVKPNPEMEVEKTYLKLNTECYGGPILNTWLDRPLSIAGRVVIKGDSVLRPKETLVNINKPICIIPNLAIHMNRDVNSGVELNKQKDMLPLVGLLNDSLEKDNFLIKAIAKELGRKVEEILDFDLFLYEYEKGMLIGPNEEMISCSRLDNLSMAHASLQALVDAKHLNGVNVVAVFDNEEVGSSTKQGADSNMLLNILERISLSLGQNREDFFRSLYSSFIISADLAHAVHPNMEQKHDPTNKPVMGKGPVIKINANQAYTSDSQSIAIYKSICKEAGVNCQEFVNRSDVRGGSTIGPISSTHIDIPSVDVGSPILAMHSIRELGCVEDHMDIYKTFKKFYEL</sequence>
<dbReference type="Pfam" id="PF02127">
    <property type="entry name" value="Peptidase_M18"/>
    <property type="match status" value="1"/>
</dbReference>
<evidence type="ECO:0000256" key="8">
    <source>
        <dbReference type="ARBA" id="ARBA00023049"/>
    </source>
</evidence>
<dbReference type="InterPro" id="IPR023358">
    <property type="entry name" value="Peptidase_M18_dom2"/>
</dbReference>
<comment type="caution">
    <text evidence="11">The sequence shown here is derived from an EMBL/GenBank/DDBJ whole genome shotgun (WGS) entry which is preliminary data.</text>
</comment>
<evidence type="ECO:0000256" key="10">
    <source>
        <dbReference type="RuleBase" id="RU004387"/>
    </source>
</evidence>
<dbReference type="GO" id="GO:0004177">
    <property type="term" value="F:aminopeptidase activity"/>
    <property type="evidence" value="ECO:0007669"/>
    <property type="project" value="UniProtKB-KW"/>
</dbReference>
<evidence type="ECO:0000256" key="6">
    <source>
        <dbReference type="ARBA" id="ARBA00022801"/>
    </source>
</evidence>
<evidence type="ECO:0000256" key="2">
    <source>
        <dbReference type="ARBA" id="ARBA00008290"/>
    </source>
</evidence>
<dbReference type="RefSeq" id="WP_307505785.1">
    <property type="nucleotide sequence ID" value="NZ_BAAACE010000027.1"/>
</dbReference>
<dbReference type="SUPFAM" id="SSF101821">
    <property type="entry name" value="Aminopeptidase/glucanase lid domain"/>
    <property type="match status" value="1"/>
</dbReference>
<comment type="similarity">
    <text evidence="2 9">Belongs to the peptidase M18 family.</text>
</comment>
<comment type="cofactor">
    <cofactor evidence="1 10">
        <name>Zn(2+)</name>
        <dbReference type="ChEBI" id="CHEBI:29105"/>
    </cofactor>
</comment>
<keyword evidence="4 9" id="KW-0645">Protease</keyword>
<dbReference type="PANTHER" id="PTHR28570">
    <property type="entry name" value="ASPARTYL AMINOPEPTIDASE"/>
    <property type="match status" value="1"/>
</dbReference>
<evidence type="ECO:0000256" key="5">
    <source>
        <dbReference type="ARBA" id="ARBA00022723"/>
    </source>
</evidence>
<reference evidence="11 12" key="1">
    <citation type="submission" date="2023-07" db="EMBL/GenBank/DDBJ databases">
        <title>Genomic Encyclopedia of Type Strains, Phase IV (KMG-IV): sequencing the most valuable type-strain genomes for metagenomic binning, comparative biology and taxonomic classification.</title>
        <authorList>
            <person name="Goeker M."/>
        </authorList>
    </citation>
    <scope>NUCLEOTIDE SEQUENCE [LARGE SCALE GENOMIC DNA]</scope>
    <source>
        <strain evidence="11 12">DSM 15049</strain>
    </source>
</reference>
<dbReference type="Proteomes" id="UP001232584">
    <property type="component" value="Unassembled WGS sequence"/>
</dbReference>
<evidence type="ECO:0000256" key="4">
    <source>
        <dbReference type="ARBA" id="ARBA00022670"/>
    </source>
</evidence>
<evidence type="ECO:0000256" key="9">
    <source>
        <dbReference type="RuleBase" id="RU004386"/>
    </source>
</evidence>
<dbReference type="SUPFAM" id="SSF53187">
    <property type="entry name" value="Zn-dependent exopeptidases"/>
    <property type="match status" value="1"/>
</dbReference>
<evidence type="ECO:0000313" key="12">
    <source>
        <dbReference type="Proteomes" id="UP001232584"/>
    </source>
</evidence>
<name>A0ABU0N0U7_9FIRM</name>
<accession>A0ABU0N0U7</accession>
<keyword evidence="8 9" id="KW-0482">Metalloprotease</keyword>
<protein>
    <recommendedName>
        <fullName evidence="10">M18 family aminopeptidase</fullName>
        <ecNumber evidence="10">3.4.11.-</ecNumber>
    </recommendedName>
</protein>
<organism evidence="11 12">
    <name type="scientific">Paraclostridium ghonii</name>
    <dbReference type="NCBI Taxonomy" id="29358"/>
    <lineage>
        <taxon>Bacteria</taxon>
        <taxon>Bacillati</taxon>
        <taxon>Bacillota</taxon>
        <taxon>Clostridia</taxon>
        <taxon>Peptostreptococcales</taxon>
        <taxon>Peptostreptococcaceae</taxon>
        <taxon>Paraclostridium</taxon>
    </lineage>
</organism>
<evidence type="ECO:0000256" key="7">
    <source>
        <dbReference type="ARBA" id="ARBA00022833"/>
    </source>
</evidence>
<evidence type="ECO:0000256" key="1">
    <source>
        <dbReference type="ARBA" id="ARBA00001947"/>
    </source>
</evidence>
<keyword evidence="6 9" id="KW-0378">Hydrolase</keyword>
<dbReference type="PRINTS" id="PR00932">
    <property type="entry name" value="AMINO1PTASE"/>
</dbReference>
<keyword evidence="12" id="KW-1185">Reference proteome</keyword>
<dbReference type="InterPro" id="IPR001948">
    <property type="entry name" value="Peptidase_M18"/>
</dbReference>
<dbReference type="Gene3D" id="3.40.630.10">
    <property type="entry name" value="Zn peptidases"/>
    <property type="match status" value="1"/>
</dbReference>
<proteinExistence type="inferred from homology"/>
<dbReference type="NCBIfam" id="NF002759">
    <property type="entry name" value="PRK02813.1"/>
    <property type="match status" value="1"/>
</dbReference>
<keyword evidence="5 9" id="KW-0479">Metal-binding</keyword>
<gene>
    <name evidence="11" type="ORF">QOZ92_001603</name>
</gene>
<evidence type="ECO:0000256" key="3">
    <source>
        <dbReference type="ARBA" id="ARBA00022438"/>
    </source>
</evidence>
<dbReference type="EMBL" id="JAUSWG010000006">
    <property type="protein sequence ID" value="MDQ0556489.1"/>
    <property type="molecule type" value="Genomic_DNA"/>
</dbReference>
<dbReference type="Gene3D" id="2.30.250.10">
    <property type="entry name" value="Aminopeptidase i, Domain 2"/>
    <property type="match status" value="1"/>
</dbReference>
<dbReference type="CDD" id="cd05658">
    <property type="entry name" value="M18_DAP"/>
    <property type="match status" value="1"/>
</dbReference>
<evidence type="ECO:0000313" key="11">
    <source>
        <dbReference type="EMBL" id="MDQ0556489.1"/>
    </source>
</evidence>
<keyword evidence="3 9" id="KW-0031">Aminopeptidase</keyword>
<dbReference type="PANTHER" id="PTHR28570:SF3">
    <property type="entry name" value="ASPARTYL AMINOPEPTIDASE"/>
    <property type="match status" value="1"/>
</dbReference>
<keyword evidence="7 9" id="KW-0862">Zinc</keyword>
<dbReference type="EC" id="3.4.11.-" evidence="10"/>